<protein>
    <recommendedName>
        <fullName evidence="3">MafI family immunity protein</fullName>
    </recommendedName>
</protein>
<proteinExistence type="predicted"/>
<dbReference type="InterPro" id="IPR047880">
    <property type="entry name" value="MafI-like"/>
</dbReference>
<evidence type="ECO:0000313" key="1">
    <source>
        <dbReference type="EMBL" id="QDT22555.1"/>
    </source>
</evidence>
<dbReference type="Proteomes" id="UP000320421">
    <property type="component" value="Chromosome"/>
</dbReference>
<keyword evidence="2" id="KW-1185">Reference proteome</keyword>
<sequence length="89" mass="10381">MINELDIVQGIYSILEEIGDSLPSENVIDTKELLEHNDWGEALDLLCTQLYEYDVEISSSTYEKIEWLGEKMEMEPKVWTILKDLVNEE</sequence>
<accession>A0A517PT48</accession>
<dbReference type="EMBL" id="CP036266">
    <property type="protein sequence ID" value="QDT22555.1"/>
    <property type="molecule type" value="Genomic_DNA"/>
</dbReference>
<name>A0A517PT48_9PLAN</name>
<evidence type="ECO:0008006" key="3">
    <source>
        <dbReference type="Google" id="ProtNLM"/>
    </source>
</evidence>
<reference evidence="1 2" key="1">
    <citation type="submission" date="2019-02" db="EMBL/GenBank/DDBJ databases">
        <title>Deep-cultivation of Planctomycetes and their phenomic and genomic characterization uncovers novel biology.</title>
        <authorList>
            <person name="Wiegand S."/>
            <person name="Jogler M."/>
            <person name="Boedeker C."/>
            <person name="Pinto D."/>
            <person name="Vollmers J."/>
            <person name="Rivas-Marin E."/>
            <person name="Kohn T."/>
            <person name="Peeters S.H."/>
            <person name="Heuer A."/>
            <person name="Rast P."/>
            <person name="Oberbeckmann S."/>
            <person name="Bunk B."/>
            <person name="Jeske O."/>
            <person name="Meyerdierks A."/>
            <person name="Storesund J.E."/>
            <person name="Kallscheuer N."/>
            <person name="Luecker S."/>
            <person name="Lage O.M."/>
            <person name="Pohl T."/>
            <person name="Merkel B.J."/>
            <person name="Hornburger P."/>
            <person name="Mueller R.-W."/>
            <person name="Bruemmer F."/>
            <person name="Labrenz M."/>
            <person name="Spormann A.M."/>
            <person name="Op den Camp H."/>
            <person name="Overmann J."/>
            <person name="Amann R."/>
            <person name="Jetten M.S.M."/>
            <person name="Mascher T."/>
            <person name="Medema M.H."/>
            <person name="Devos D.P."/>
            <person name="Kaster A.-K."/>
            <person name="Ovreas L."/>
            <person name="Rohde M."/>
            <person name="Galperin M.Y."/>
            <person name="Jogler C."/>
        </authorList>
    </citation>
    <scope>NUCLEOTIDE SEQUENCE [LARGE SCALE GENOMIC DNA]</scope>
    <source>
        <strain evidence="1 2">HG66A1</strain>
    </source>
</reference>
<dbReference type="NCBIfam" id="NF033691">
    <property type="entry name" value="immunity_MafI"/>
    <property type="match status" value="1"/>
</dbReference>
<organism evidence="1 2">
    <name type="scientific">Gimesia chilikensis</name>
    <dbReference type="NCBI Taxonomy" id="2605989"/>
    <lineage>
        <taxon>Bacteria</taxon>
        <taxon>Pseudomonadati</taxon>
        <taxon>Planctomycetota</taxon>
        <taxon>Planctomycetia</taxon>
        <taxon>Planctomycetales</taxon>
        <taxon>Planctomycetaceae</taxon>
        <taxon>Gimesia</taxon>
    </lineage>
</organism>
<gene>
    <name evidence="1" type="ORF">HG66A1_43630</name>
</gene>
<dbReference type="AlphaFoldDB" id="A0A517PT48"/>
<evidence type="ECO:0000313" key="2">
    <source>
        <dbReference type="Proteomes" id="UP000320421"/>
    </source>
</evidence>
<dbReference type="OrthoDB" id="886877at2"/>
<dbReference type="RefSeq" id="WP_145188603.1">
    <property type="nucleotide sequence ID" value="NZ_CP036266.1"/>
</dbReference>